<keyword evidence="3" id="KW-1185">Reference proteome</keyword>
<evidence type="ECO:0000313" key="2">
    <source>
        <dbReference type="EMBL" id="KAL0924410.1"/>
    </source>
</evidence>
<dbReference type="PANTHER" id="PTHR36037:SF1">
    <property type="entry name" value="RNA-DIRECTED DNA POLYMERASE (REVERSE TRANSCRIPTASE)-RELATED FAMILY PROTEIN"/>
    <property type="match status" value="1"/>
</dbReference>
<protein>
    <submittedName>
        <fullName evidence="2">Uncharacterized protein</fullName>
    </submittedName>
</protein>
<evidence type="ECO:0000313" key="3">
    <source>
        <dbReference type="Proteomes" id="UP001552299"/>
    </source>
</evidence>
<gene>
    <name evidence="2" type="ORF">M5K25_005239</name>
</gene>
<feature type="coiled-coil region" evidence="1">
    <location>
        <begin position="80"/>
        <end position="107"/>
    </location>
</feature>
<organism evidence="2 3">
    <name type="scientific">Dendrobium thyrsiflorum</name>
    <name type="common">Pinecone-like raceme dendrobium</name>
    <name type="synonym">Orchid</name>
    <dbReference type="NCBI Taxonomy" id="117978"/>
    <lineage>
        <taxon>Eukaryota</taxon>
        <taxon>Viridiplantae</taxon>
        <taxon>Streptophyta</taxon>
        <taxon>Embryophyta</taxon>
        <taxon>Tracheophyta</taxon>
        <taxon>Spermatophyta</taxon>
        <taxon>Magnoliopsida</taxon>
        <taxon>Liliopsida</taxon>
        <taxon>Asparagales</taxon>
        <taxon>Orchidaceae</taxon>
        <taxon>Epidendroideae</taxon>
        <taxon>Malaxideae</taxon>
        <taxon>Dendrobiinae</taxon>
        <taxon>Dendrobium</taxon>
    </lineage>
</organism>
<sequence>MGENLITDGSNIDAFDMQSIRSFRSRLKELSASLDDVLTSSGDLIPEPNSLLEDFRRNVQVLSVDHDVEALGPADLEAFIEQLKKDLKSTEEENLKVSGEIDTLQTQVSSDSTKLGGDIDALLSLLNFMDSKGMLSVQSSILTEGPISGHLLGRQRQASEDYKFKVLELIQQIETSKSQLSTLEDLHHALKRLETICSLEDLFCGVKCIQFEDNCIRLSLRTPIPSMDSLSLQKKLDCSLERTALDHELLIEVTDQMELKNIEIFPGDVYLDGIINAVKSSRFLPTLAAGDILGWLLRQIQQRIILCNVRRLLVKNASNYRRSIVYSDPDEIITTHLEGGLVASVKMSQGWPLSSYPLMLWSLKHSSDHSKSIPWNLLCEVQEQANSLEVQTRHDLTHFVEAIERLVMEMQAKYSNSNASF</sequence>
<dbReference type="AlphaFoldDB" id="A0ABD0VI33"/>
<evidence type="ECO:0000256" key="1">
    <source>
        <dbReference type="SAM" id="Coils"/>
    </source>
</evidence>
<proteinExistence type="predicted"/>
<name>A0ABD0VI33_DENTH</name>
<dbReference type="PANTHER" id="PTHR36037">
    <property type="entry name" value="RNA-DIRECTED DNA POLYMERASE (REVERSE TRANSCRIPTASE)-RELATED FAMILY PROTEIN"/>
    <property type="match status" value="1"/>
</dbReference>
<accession>A0ABD0VI33</accession>
<keyword evidence="1" id="KW-0175">Coiled coil</keyword>
<dbReference type="EMBL" id="JANQDX010000005">
    <property type="protein sequence ID" value="KAL0924410.1"/>
    <property type="molecule type" value="Genomic_DNA"/>
</dbReference>
<comment type="caution">
    <text evidence="2">The sequence shown here is derived from an EMBL/GenBank/DDBJ whole genome shotgun (WGS) entry which is preliminary data.</text>
</comment>
<reference evidence="2 3" key="1">
    <citation type="journal article" date="2024" name="Plant Biotechnol. J.">
        <title>Dendrobium thyrsiflorum genome and its molecular insights into genes involved in important horticultural traits.</title>
        <authorList>
            <person name="Chen B."/>
            <person name="Wang J.Y."/>
            <person name="Zheng P.J."/>
            <person name="Li K.L."/>
            <person name="Liang Y.M."/>
            <person name="Chen X.F."/>
            <person name="Zhang C."/>
            <person name="Zhao X."/>
            <person name="He X."/>
            <person name="Zhang G.Q."/>
            <person name="Liu Z.J."/>
            <person name="Xu Q."/>
        </authorList>
    </citation>
    <scope>NUCLEOTIDE SEQUENCE [LARGE SCALE GENOMIC DNA]</scope>
    <source>
        <strain evidence="2">GZMU011</strain>
    </source>
</reference>
<dbReference type="Proteomes" id="UP001552299">
    <property type="component" value="Unassembled WGS sequence"/>
</dbReference>